<evidence type="ECO:0000259" key="4">
    <source>
        <dbReference type="PROSITE" id="PS50887"/>
    </source>
</evidence>
<evidence type="ECO:0000256" key="3">
    <source>
        <dbReference type="ARBA" id="ARBA00034247"/>
    </source>
</evidence>
<comment type="catalytic activity">
    <reaction evidence="3">
        <text>2 GTP = 3',3'-c-di-GMP + 2 diphosphate</text>
        <dbReference type="Rhea" id="RHEA:24898"/>
        <dbReference type="ChEBI" id="CHEBI:33019"/>
        <dbReference type="ChEBI" id="CHEBI:37565"/>
        <dbReference type="ChEBI" id="CHEBI:58805"/>
        <dbReference type="EC" id="2.7.7.65"/>
    </reaction>
</comment>
<protein>
    <recommendedName>
        <fullName evidence="2">diguanylate cyclase</fullName>
        <ecNumber evidence="2">2.7.7.65</ecNumber>
    </recommendedName>
</protein>
<evidence type="ECO:0000313" key="6">
    <source>
        <dbReference type="Proteomes" id="UP000256923"/>
    </source>
</evidence>
<dbReference type="Gene3D" id="3.30.70.270">
    <property type="match status" value="1"/>
</dbReference>
<dbReference type="EC" id="2.7.7.65" evidence="2"/>
<dbReference type="GO" id="GO:0005886">
    <property type="term" value="C:plasma membrane"/>
    <property type="evidence" value="ECO:0007669"/>
    <property type="project" value="TreeGrafter"/>
</dbReference>
<dbReference type="InterPro" id="IPR050469">
    <property type="entry name" value="Diguanylate_Cyclase"/>
</dbReference>
<comment type="cofactor">
    <cofactor evidence="1">
        <name>Mg(2+)</name>
        <dbReference type="ChEBI" id="CHEBI:18420"/>
    </cofactor>
</comment>
<reference evidence="5 6" key="1">
    <citation type="submission" date="2018-12" db="EMBL/GenBank/DDBJ databases">
        <title>Characterization and Draft Genome of Vibrio anguillarum J360 Marine Pathogen Isolated from an Outbreak in Lumpfish (Cyclopterus lumpus).</title>
        <authorList>
            <person name="Vasquez J.I."/>
            <person name="Cao T."/>
            <person name="Chakraborty S."/>
            <person name="Gnanagobal H."/>
            <person name="Wescot J."/>
            <person name="Boyce D."/>
            <person name="Santander J."/>
        </authorList>
    </citation>
    <scope>NUCLEOTIDE SEQUENCE [LARGE SCALE GENOMIC DNA]</scope>
    <source>
        <strain evidence="5 6">J360</strain>
    </source>
</reference>
<dbReference type="PROSITE" id="PS50887">
    <property type="entry name" value="GGDEF"/>
    <property type="match status" value="1"/>
</dbReference>
<dbReference type="SMART" id="SM00267">
    <property type="entry name" value="GGDEF"/>
    <property type="match status" value="1"/>
</dbReference>
<dbReference type="GO" id="GO:1902201">
    <property type="term" value="P:negative regulation of bacterial-type flagellum-dependent cell motility"/>
    <property type="evidence" value="ECO:0007669"/>
    <property type="project" value="TreeGrafter"/>
</dbReference>
<dbReference type="InterPro" id="IPR043128">
    <property type="entry name" value="Rev_trsase/Diguanyl_cyclase"/>
</dbReference>
<evidence type="ECO:0000313" key="5">
    <source>
        <dbReference type="EMBL" id="AZS23772.1"/>
    </source>
</evidence>
<dbReference type="NCBIfam" id="TIGR00254">
    <property type="entry name" value="GGDEF"/>
    <property type="match status" value="1"/>
</dbReference>
<dbReference type="InterPro" id="IPR048435">
    <property type="entry name" value="MASE6"/>
</dbReference>
<name>A0A289GC89_VIBAN</name>
<dbReference type="EMBL" id="CP034672">
    <property type="protein sequence ID" value="AZS23772.1"/>
    <property type="molecule type" value="Genomic_DNA"/>
</dbReference>
<dbReference type="Pfam" id="PF20966">
    <property type="entry name" value="MASE6"/>
    <property type="match status" value="1"/>
</dbReference>
<organism evidence="5 6">
    <name type="scientific">Vibrio anguillarum</name>
    <name type="common">Listonella anguillarum</name>
    <dbReference type="NCBI Taxonomy" id="55601"/>
    <lineage>
        <taxon>Bacteria</taxon>
        <taxon>Pseudomonadati</taxon>
        <taxon>Pseudomonadota</taxon>
        <taxon>Gammaproteobacteria</taxon>
        <taxon>Vibrionales</taxon>
        <taxon>Vibrionaceae</taxon>
        <taxon>Vibrio</taxon>
    </lineage>
</organism>
<dbReference type="RefSeq" id="WP_019282555.1">
    <property type="nucleotide sequence ID" value="NZ_CP023054.1"/>
</dbReference>
<dbReference type="FunFam" id="3.30.70.270:FF:000001">
    <property type="entry name" value="Diguanylate cyclase domain protein"/>
    <property type="match status" value="1"/>
</dbReference>
<dbReference type="SUPFAM" id="SSF55073">
    <property type="entry name" value="Nucleotide cyclase"/>
    <property type="match status" value="1"/>
</dbReference>
<dbReference type="InterPro" id="IPR000160">
    <property type="entry name" value="GGDEF_dom"/>
</dbReference>
<dbReference type="AlphaFoldDB" id="A0A289GC89"/>
<sequence length="353" mass="40226">MDARLFNHSHHLRASVLCGLSLLLTAIAFFFVLFNVFYTYSYGLAALEFIFMCYSYYVYLIAKQQAHSVTHIRVYVYFLIFIISAGTFIQPLSNGLFLWTTFFPVLFYLLLGVKHGRLATGIALIPQLFNIYYQALWNEAYDPVPLMINLLLCYCGIWTVAHIFESSRKKTENSLRYLASRDALTGSHNRLALTHAFAHFVQNKVDTTLCLLVIDLDYFKQVNDTHGHDAGDKVLIDTAQVMSQIVGDDNLYRIGGEEFCVTLFNNSIAQAEHVGEKLREAINQHLYAYGSKRIQLTLSVGICEYREGDKLDMLLKLADVELYKAKKNGRNQVRICQVNDSKNDATLWASQSS</sequence>
<dbReference type="CDD" id="cd01949">
    <property type="entry name" value="GGDEF"/>
    <property type="match status" value="1"/>
</dbReference>
<dbReference type="Proteomes" id="UP000256923">
    <property type="component" value="Chromosome 1"/>
</dbReference>
<evidence type="ECO:0000256" key="1">
    <source>
        <dbReference type="ARBA" id="ARBA00001946"/>
    </source>
</evidence>
<dbReference type="PANTHER" id="PTHR45138:SF9">
    <property type="entry name" value="DIGUANYLATE CYCLASE DGCM-RELATED"/>
    <property type="match status" value="1"/>
</dbReference>
<feature type="domain" description="GGDEF" evidence="4">
    <location>
        <begin position="207"/>
        <end position="338"/>
    </location>
</feature>
<accession>A0A289GC89</accession>
<dbReference type="InterPro" id="IPR029787">
    <property type="entry name" value="Nucleotide_cyclase"/>
</dbReference>
<dbReference type="GO" id="GO:0052621">
    <property type="term" value="F:diguanylate cyclase activity"/>
    <property type="evidence" value="ECO:0007669"/>
    <property type="project" value="UniProtKB-EC"/>
</dbReference>
<evidence type="ECO:0000256" key="2">
    <source>
        <dbReference type="ARBA" id="ARBA00012528"/>
    </source>
</evidence>
<gene>
    <name evidence="5" type="ORF">DYL72_01025</name>
</gene>
<dbReference type="Pfam" id="PF00990">
    <property type="entry name" value="GGDEF"/>
    <property type="match status" value="1"/>
</dbReference>
<dbReference type="PANTHER" id="PTHR45138">
    <property type="entry name" value="REGULATORY COMPONENTS OF SENSORY TRANSDUCTION SYSTEM"/>
    <property type="match status" value="1"/>
</dbReference>
<dbReference type="GO" id="GO:0043709">
    <property type="term" value="P:cell adhesion involved in single-species biofilm formation"/>
    <property type="evidence" value="ECO:0007669"/>
    <property type="project" value="TreeGrafter"/>
</dbReference>
<proteinExistence type="predicted"/>